<organism evidence="9 10">
    <name type="scientific">Desulfopila aestuarii DSM 18488</name>
    <dbReference type="NCBI Taxonomy" id="1121416"/>
    <lineage>
        <taxon>Bacteria</taxon>
        <taxon>Pseudomonadati</taxon>
        <taxon>Thermodesulfobacteriota</taxon>
        <taxon>Desulfobulbia</taxon>
        <taxon>Desulfobulbales</taxon>
        <taxon>Desulfocapsaceae</taxon>
        <taxon>Desulfopila</taxon>
    </lineage>
</organism>
<comment type="similarity">
    <text evidence="4 7">Belongs to the glucosamine/galactosamine-6-phosphate isomerase family. 6-phosphogluconolactonase subfamily.</text>
</comment>
<dbReference type="InterPro" id="IPR006148">
    <property type="entry name" value="Glc/Gal-6P_isomerase"/>
</dbReference>
<gene>
    <name evidence="7" type="primary">pgl</name>
    <name evidence="9" type="ORF">SAMN02745220_00696</name>
</gene>
<dbReference type="NCBIfam" id="TIGR01198">
    <property type="entry name" value="pgl"/>
    <property type="match status" value="1"/>
</dbReference>
<dbReference type="Proteomes" id="UP000184603">
    <property type="component" value="Unassembled WGS sequence"/>
</dbReference>
<evidence type="ECO:0000256" key="3">
    <source>
        <dbReference type="ARBA" id="ARBA00004961"/>
    </source>
</evidence>
<dbReference type="GO" id="GO:0006098">
    <property type="term" value="P:pentose-phosphate shunt"/>
    <property type="evidence" value="ECO:0007669"/>
    <property type="project" value="UniProtKB-UniPathway"/>
</dbReference>
<dbReference type="Gene3D" id="3.40.50.1360">
    <property type="match status" value="1"/>
</dbReference>
<dbReference type="RefSeq" id="WP_073612047.1">
    <property type="nucleotide sequence ID" value="NZ_FRFE01000002.1"/>
</dbReference>
<comment type="function">
    <text evidence="2 7">Hydrolysis of 6-phosphogluconolactone to 6-phosphogluconate.</text>
</comment>
<evidence type="ECO:0000256" key="6">
    <source>
        <dbReference type="ARBA" id="ARBA00020337"/>
    </source>
</evidence>
<dbReference type="PANTHER" id="PTHR11054:SF0">
    <property type="entry name" value="6-PHOSPHOGLUCONOLACTONASE"/>
    <property type="match status" value="1"/>
</dbReference>
<dbReference type="Pfam" id="PF01182">
    <property type="entry name" value="Glucosamine_iso"/>
    <property type="match status" value="1"/>
</dbReference>
<dbReference type="SUPFAM" id="SSF100950">
    <property type="entry name" value="NagB/RpiA/CoA transferase-like"/>
    <property type="match status" value="1"/>
</dbReference>
<evidence type="ECO:0000313" key="10">
    <source>
        <dbReference type="Proteomes" id="UP000184603"/>
    </source>
</evidence>
<evidence type="ECO:0000256" key="7">
    <source>
        <dbReference type="RuleBase" id="RU365095"/>
    </source>
</evidence>
<evidence type="ECO:0000256" key="4">
    <source>
        <dbReference type="ARBA" id="ARBA00010662"/>
    </source>
</evidence>
<evidence type="ECO:0000256" key="5">
    <source>
        <dbReference type="ARBA" id="ARBA00013198"/>
    </source>
</evidence>
<sequence>MIIQGTFEQLTEKAAAILAQAIRQCIAVKNEAILAVPGGRSVAAIFAKLRQQELPWEQLHIFLLDERLVPTDHEDSNYRLVKEQLGMVAPPGMLHPFPHYPEEPQRGVAEYNKKLKGLGGRFDIVLASSGEDGHIASLFPRHPSIGNPASSFIIVHDAPKPPAERMSASRKLIMQADTGVVLFLGSAKARALRNALDTHLSIVDCPAKIIMELQGYSLLTDQEVPNP</sequence>
<dbReference type="EC" id="3.1.1.31" evidence="5 7"/>
<dbReference type="STRING" id="1121416.SAMN02745220_00696"/>
<dbReference type="CDD" id="cd01400">
    <property type="entry name" value="6PGL"/>
    <property type="match status" value="1"/>
</dbReference>
<dbReference type="InterPro" id="IPR037171">
    <property type="entry name" value="NagB/RpiA_transferase-like"/>
</dbReference>
<dbReference type="GO" id="GO:0005975">
    <property type="term" value="P:carbohydrate metabolic process"/>
    <property type="evidence" value="ECO:0007669"/>
    <property type="project" value="UniProtKB-UniRule"/>
</dbReference>
<dbReference type="InterPro" id="IPR039104">
    <property type="entry name" value="6PGL"/>
</dbReference>
<comment type="catalytic activity">
    <reaction evidence="1 7">
        <text>6-phospho-D-glucono-1,5-lactone + H2O = 6-phospho-D-gluconate + H(+)</text>
        <dbReference type="Rhea" id="RHEA:12556"/>
        <dbReference type="ChEBI" id="CHEBI:15377"/>
        <dbReference type="ChEBI" id="CHEBI:15378"/>
        <dbReference type="ChEBI" id="CHEBI:57955"/>
        <dbReference type="ChEBI" id="CHEBI:58759"/>
        <dbReference type="EC" id="3.1.1.31"/>
    </reaction>
</comment>
<evidence type="ECO:0000256" key="2">
    <source>
        <dbReference type="ARBA" id="ARBA00002681"/>
    </source>
</evidence>
<protein>
    <recommendedName>
        <fullName evidence="6 7">6-phosphogluconolactonase</fullName>
        <shortName evidence="7">6PGL</shortName>
        <ecNumber evidence="5 7">3.1.1.31</ecNumber>
    </recommendedName>
</protein>
<dbReference type="PANTHER" id="PTHR11054">
    <property type="entry name" value="6-PHOSPHOGLUCONOLACTONASE"/>
    <property type="match status" value="1"/>
</dbReference>
<dbReference type="OrthoDB" id="9810967at2"/>
<dbReference type="InterPro" id="IPR005900">
    <property type="entry name" value="6-phosphogluconolactonase_DevB"/>
</dbReference>
<feature type="domain" description="Glucosamine/galactosamine-6-phosphate isomerase" evidence="8">
    <location>
        <begin position="8"/>
        <end position="211"/>
    </location>
</feature>
<dbReference type="EMBL" id="FRFE01000002">
    <property type="protein sequence ID" value="SHO44196.1"/>
    <property type="molecule type" value="Genomic_DNA"/>
</dbReference>
<dbReference type="UniPathway" id="UPA00115">
    <property type="reaction ID" value="UER00409"/>
</dbReference>
<proteinExistence type="inferred from homology"/>
<keyword evidence="10" id="KW-1185">Reference proteome</keyword>
<evidence type="ECO:0000259" key="8">
    <source>
        <dbReference type="Pfam" id="PF01182"/>
    </source>
</evidence>
<keyword evidence="7" id="KW-0378">Hydrolase</keyword>
<reference evidence="9 10" key="1">
    <citation type="submission" date="2016-12" db="EMBL/GenBank/DDBJ databases">
        <authorList>
            <person name="Song W.-J."/>
            <person name="Kurnit D.M."/>
        </authorList>
    </citation>
    <scope>NUCLEOTIDE SEQUENCE [LARGE SCALE GENOMIC DNA]</scope>
    <source>
        <strain evidence="9 10">DSM 18488</strain>
    </source>
</reference>
<name>A0A1M7XYZ5_9BACT</name>
<dbReference type="GO" id="GO:0017057">
    <property type="term" value="F:6-phosphogluconolactonase activity"/>
    <property type="evidence" value="ECO:0007669"/>
    <property type="project" value="UniProtKB-UniRule"/>
</dbReference>
<evidence type="ECO:0000256" key="1">
    <source>
        <dbReference type="ARBA" id="ARBA00000832"/>
    </source>
</evidence>
<evidence type="ECO:0000313" key="9">
    <source>
        <dbReference type="EMBL" id="SHO44196.1"/>
    </source>
</evidence>
<dbReference type="AlphaFoldDB" id="A0A1M7XYZ5"/>
<comment type="pathway">
    <text evidence="3 7">Carbohydrate degradation; pentose phosphate pathway; D-ribulose 5-phosphate from D-glucose 6-phosphate (oxidative stage): step 2/3.</text>
</comment>
<accession>A0A1M7XYZ5</accession>